<keyword evidence="3" id="KW-0808">Transferase</keyword>
<evidence type="ECO:0000259" key="1">
    <source>
        <dbReference type="Pfam" id="PF00534"/>
    </source>
</evidence>
<dbReference type="SUPFAM" id="SSF53756">
    <property type="entry name" value="UDP-Glycosyltransferase/glycogen phosphorylase"/>
    <property type="match status" value="1"/>
</dbReference>
<dbReference type="PaxDb" id="522772-Dacet_1892"/>
<dbReference type="Pfam" id="PF00534">
    <property type="entry name" value="Glycos_transf_1"/>
    <property type="match status" value="1"/>
</dbReference>
<dbReference type="RefSeq" id="WP_013011166.1">
    <property type="nucleotide sequence ID" value="NC_013943.1"/>
</dbReference>
<dbReference type="PANTHER" id="PTHR45947">
    <property type="entry name" value="SULFOQUINOVOSYL TRANSFERASE SQD2"/>
    <property type="match status" value="1"/>
</dbReference>
<dbReference type="HOGENOM" id="CLU_009583_0_1_0"/>
<reference evidence="3 4" key="1">
    <citation type="journal article" date="2010" name="Stand. Genomic Sci.">
        <title>Complete genome sequence of Denitrovibrio acetiphilus type strain (N2460).</title>
        <authorList>
            <person name="Kiss H."/>
            <person name="Lang E."/>
            <person name="Lapidus A."/>
            <person name="Copeland A."/>
            <person name="Nolan M."/>
            <person name="Glavina Del Rio T."/>
            <person name="Chen F."/>
            <person name="Lucas S."/>
            <person name="Tice H."/>
            <person name="Cheng J.F."/>
            <person name="Han C."/>
            <person name="Goodwin L."/>
            <person name="Pitluck S."/>
            <person name="Liolios K."/>
            <person name="Pati A."/>
            <person name="Ivanova N."/>
            <person name="Mavromatis K."/>
            <person name="Chen A."/>
            <person name="Palaniappan K."/>
            <person name="Land M."/>
            <person name="Hauser L."/>
            <person name="Chang Y.J."/>
            <person name="Jeffries C.D."/>
            <person name="Detter J.C."/>
            <person name="Brettin T."/>
            <person name="Spring S."/>
            <person name="Rohde M."/>
            <person name="Goker M."/>
            <person name="Woyke T."/>
            <person name="Bristow J."/>
            <person name="Eisen J.A."/>
            <person name="Markowitz V."/>
            <person name="Hugenholtz P."/>
            <person name="Kyrpides N.C."/>
            <person name="Klenk H.P."/>
        </authorList>
    </citation>
    <scope>NUCLEOTIDE SEQUENCE [LARGE SCALE GENOMIC DNA]</scope>
    <source>
        <strain evidence="4">DSM 12809 / NBRC 114555 / N2460</strain>
    </source>
</reference>
<organism evidence="3 4">
    <name type="scientific">Denitrovibrio acetiphilus (strain DSM 12809 / NBRC 114555 / N2460)</name>
    <dbReference type="NCBI Taxonomy" id="522772"/>
    <lineage>
        <taxon>Bacteria</taxon>
        <taxon>Pseudomonadati</taxon>
        <taxon>Deferribacterota</taxon>
        <taxon>Deferribacteres</taxon>
        <taxon>Deferribacterales</taxon>
        <taxon>Geovibrionaceae</taxon>
        <taxon>Denitrovibrio</taxon>
    </lineage>
</organism>
<feature type="domain" description="Glycosyltransferase subfamily 4-like N-terminal" evidence="2">
    <location>
        <begin position="16"/>
        <end position="175"/>
    </location>
</feature>
<dbReference type="AlphaFoldDB" id="D4H0Z3"/>
<accession>D4H0Z3</accession>
<dbReference type="KEGG" id="dap:Dacet_1892"/>
<dbReference type="InterPro" id="IPR050194">
    <property type="entry name" value="Glycosyltransferase_grp1"/>
</dbReference>
<protein>
    <submittedName>
        <fullName evidence="3">Glycosyl transferase group 1</fullName>
    </submittedName>
</protein>
<dbReference type="Pfam" id="PF13439">
    <property type="entry name" value="Glyco_transf_4"/>
    <property type="match status" value="1"/>
</dbReference>
<dbReference type="PANTHER" id="PTHR45947:SF3">
    <property type="entry name" value="SULFOQUINOVOSYL TRANSFERASE SQD2"/>
    <property type="match status" value="1"/>
</dbReference>
<keyword evidence="4" id="KW-1185">Reference proteome</keyword>
<dbReference type="OrthoDB" id="9801609at2"/>
<dbReference type="STRING" id="522772.Dacet_1892"/>
<evidence type="ECO:0000313" key="3">
    <source>
        <dbReference type="EMBL" id="ADD68656.1"/>
    </source>
</evidence>
<dbReference type="CAZy" id="GT4">
    <property type="family name" value="Glycosyltransferase Family 4"/>
</dbReference>
<dbReference type="EMBL" id="CP001968">
    <property type="protein sequence ID" value="ADD68656.1"/>
    <property type="molecule type" value="Genomic_DNA"/>
</dbReference>
<name>D4H0Z3_DENA2</name>
<dbReference type="Gene3D" id="3.40.50.2000">
    <property type="entry name" value="Glycogen Phosphorylase B"/>
    <property type="match status" value="2"/>
</dbReference>
<gene>
    <name evidence="3" type="ordered locus">Dacet_1892</name>
</gene>
<dbReference type="InterPro" id="IPR028098">
    <property type="entry name" value="Glyco_trans_4-like_N"/>
</dbReference>
<proteinExistence type="predicted"/>
<dbReference type="eggNOG" id="COG0438">
    <property type="taxonomic scope" value="Bacteria"/>
</dbReference>
<dbReference type="InterPro" id="IPR001296">
    <property type="entry name" value="Glyco_trans_1"/>
</dbReference>
<dbReference type="Proteomes" id="UP000002012">
    <property type="component" value="Chromosome"/>
</dbReference>
<dbReference type="InParanoid" id="D4H0Z3"/>
<dbReference type="GO" id="GO:0016758">
    <property type="term" value="F:hexosyltransferase activity"/>
    <property type="evidence" value="ECO:0007669"/>
    <property type="project" value="TreeGrafter"/>
</dbReference>
<sequence>MRKPNVVFIIADFDFGGIENILSEILIRLKSDKDIDFNVINISGKGRMHEKLKAEGYNILSCGSSKDTLKKFNFKTVNKLRKLLNELKPDIVHTSQYKADYFGRIASIGFPHKVITHIHNPTIQKKFFRRLTNRLLAHVTDAFISVSDIVYDMVEANFNKSDKPHVVLHNFIDITKVETAAPCTKNDLGVADKKLIVSVGRLVKEKNLELIIKALPEILKYVPDAHYFCIGEGGNKRTLQNLASEEGVIEHVTFAGYKDNVYSILKIADVFCMPSAFEGFGIAHLEAMAAGVPSVVSDAVPTKEFASEASLFCVNDEQIIASQIVKILTDRKLSEELGYKSKMISAEFSIENYISKLKSIYSNLCNF</sequence>
<feature type="domain" description="Glycosyl transferase family 1" evidence="1">
    <location>
        <begin position="191"/>
        <end position="342"/>
    </location>
</feature>
<evidence type="ECO:0000313" key="4">
    <source>
        <dbReference type="Proteomes" id="UP000002012"/>
    </source>
</evidence>
<evidence type="ECO:0000259" key="2">
    <source>
        <dbReference type="Pfam" id="PF13439"/>
    </source>
</evidence>